<evidence type="ECO:0000313" key="2">
    <source>
        <dbReference type="Proteomes" id="UP000484076"/>
    </source>
</evidence>
<dbReference type="RefSeq" id="WP_174539484.1">
    <property type="nucleotide sequence ID" value="NZ_WHUT02000004.1"/>
</dbReference>
<organism evidence="1 2">
    <name type="scientific">Fertoeibacter niger</name>
    <dbReference type="NCBI Taxonomy" id="2656921"/>
    <lineage>
        <taxon>Bacteria</taxon>
        <taxon>Pseudomonadati</taxon>
        <taxon>Pseudomonadota</taxon>
        <taxon>Alphaproteobacteria</taxon>
        <taxon>Rhodobacterales</taxon>
        <taxon>Paracoccaceae</taxon>
        <taxon>Fertoeibacter</taxon>
    </lineage>
</organism>
<proteinExistence type="predicted"/>
<dbReference type="EMBL" id="WHUT02000004">
    <property type="protein sequence ID" value="NUB44361.1"/>
    <property type="molecule type" value="Genomic_DNA"/>
</dbReference>
<reference evidence="1" key="1">
    <citation type="submission" date="2020-05" db="EMBL/GenBank/DDBJ databases">
        <title>Fertoebacter nigrum gen. nov., sp. nov., a new member of the family Rhodobacteraceae.</title>
        <authorList>
            <person name="Szuroczki S."/>
            <person name="Abbaszade G."/>
            <person name="Buni D."/>
            <person name="Schumann P."/>
            <person name="Toth E."/>
        </authorList>
    </citation>
    <scope>NUCLEOTIDE SEQUENCE</scope>
    <source>
        <strain evidence="1">RG-N-1a</strain>
    </source>
</reference>
<name>A0A8X8KP04_9RHOB</name>
<dbReference type="Proteomes" id="UP000484076">
    <property type="component" value="Unassembled WGS sequence"/>
</dbReference>
<comment type="caution">
    <text evidence="1">The sequence shown here is derived from an EMBL/GenBank/DDBJ whole genome shotgun (WGS) entry which is preliminary data.</text>
</comment>
<accession>A0A8X8KP04</accession>
<protein>
    <submittedName>
        <fullName evidence="1">Uncharacterized protein</fullName>
    </submittedName>
</protein>
<dbReference type="AlphaFoldDB" id="A0A8X8KP04"/>
<keyword evidence="2" id="KW-1185">Reference proteome</keyword>
<sequence>MPTYSKKEPFAVYNVISAKDAFALLKKFSSNSNFNTEDAEHFFVENGVTVFGLVAPAIRLSDKINLHDVETNAETIAKEGRSPGRS</sequence>
<gene>
    <name evidence="1" type="ORF">GEU84_008200</name>
</gene>
<evidence type="ECO:0000313" key="1">
    <source>
        <dbReference type="EMBL" id="NUB44361.1"/>
    </source>
</evidence>